<evidence type="ECO:0000256" key="1">
    <source>
        <dbReference type="ARBA" id="ARBA00022801"/>
    </source>
</evidence>
<proteinExistence type="predicted"/>
<dbReference type="PIRSF" id="PIRSF033091">
    <property type="entry name" value="Pesterase_YhaO"/>
    <property type="match status" value="1"/>
</dbReference>
<gene>
    <name evidence="3" type="ORF">HMPREF3182_01316</name>
</gene>
<dbReference type="Gene3D" id="3.60.21.10">
    <property type="match status" value="1"/>
</dbReference>
<evidence type="ECO:0000313" key="3">
    <source>
        <dbReference type="EMBL" id="KXB90561.1"/>
    </source>
</evidence>
<dbReference type="InterPro" id="IPR050535">
    <property type="entry name" value="DNA_Repair-Maintenance_Comp"/>
</dbReference>
<keyword evidence="1" id="KW-0378">Hydrolase</keyword>
<comment type="caution">
    <text evidence="3">The sequence shown here is derived from an EMBL/GenBank/DDBJ whole genome shotgun (WGS) entry which is preliminary data.</text>
</comment>
<dbReference type="InterPro" id="IPR004843">
    <property type="entry name" value="Calcineurin-like_PHP"/>
</dbReference>
<dbReference type="STRING" id="1588748.HMPREF3182_01316"/>
<feature type="domain" description="Calcineurin-like phosphoesterase" evidence="2">
    <location>
        <begin position="5"/>
        <end position="201"/>
    </location>
</feature>
<evidence type="ECO:0000259" key="2">
    <source>
        <dbReference type="Pfam" id="PF00149"/>
    </source>
</evidence>
<protein>
    <submittedName>
        <fullName evidence="3">Ser/Thr phosphatase family protein</fullName>
    </submittedName>
</protein>
<sequence length="421" mass="48122">MSKGFRFIQCGDLHLGSPFRDLVLVDERWKQSISKAPVRAFQKIVQLAIEKKVHAVFITGDVYTSREHNLTAQLDYVRLLHQLAQHHIEVFTVLGNHDPLEAWKANIPLPANVHVFSTTQVERVPLVVEGEEVAAIYGQSYAKMEQRENIAKQFHRSASDTYAIGLLHTQVGNLQSTYAPCTIQDLCDSGMDYWALGHVHKKQILHEKPYIVYAGNPQGLDCTEIGERGCYYVEVGPYGTTELTFFDTSVVCWETVELSIDSIESVSEMRDAVRLVKEKIRRTIGKPTFLTIDCVGQGSLYPVLNNQEATQYWLDSWHEEEKGKYAFVMVERLRNLARPKMDISERGKLPDTVGDYLNVIEAIENLSLEKKTQVLRDILTKRPEIERLGRYSHLISDERLVEAFEKAKWVGIQQLMEDRKG</sequence>
<dbReference type="RefSeq" id="WP_062486258.1">
    <property type="nucleotide sequence ID" value="NZ_KQ960953.1"/>
</dbReference>
<dbReference type="CDD" id="cd00840">
    <property type="entry name" value="MPP_Mre11_N"/>
    <property type="match status" value="1"/>
</dbReference>
<dbReference type="Proteomes" id="UP000070160">
    <property type="component" value="Unassembled WGS sequence"/>
</dbReference>
<dbReference type="PATRIC" id="fig|1588748.3.peg.1272"/>
<name>A0A134CEE5_9FIRM</name>
<reference evidence="4" key="1">
    <citation type="submission" date="2016-01" db="EMBL/GenBank/DDBJ databases">
        <authorList>
            <person name="Mitreva M."/>
            <person name="Pepin K.H."/>
            <person name="Mihindukulasuriya K.A."/>
            <person name="Fulton R."/>
            <person name="Fronick C."/>
            <person name="O'Laughlin M."/>
            <person name="Miner T."/>
            <person name="Herter B."/>
            <person name="Rosa B.A."/>
            <person name="Cordes M."/>
            <person name="Tomlinson C."/>
            <person name="Wollam A."/>
            <person name="Palsikar V.B."/>
            <person name="Mardis E.R."/>
            <person name="Wilson R.K."/>
        </authorList>
    </citation>
    <scope>NUCLEOTIDE SEQUENCE [LARGE SCALE GENOMIC DNA]</scope>
    <source>
        <strain evidence="4">KA00182</strain>
    </source>
</reference>
<dbReference type="InterPro" id="IPR041796">
    <property type="entry name" value="Mre11_N"/>
</dbReference>
<dbReference type="EMBL" id="LSDT01000046">
    <property type="protein sequence ID" value="KXB90561.1"/>
    <property type="molecule type" value="Genomic_DNA"/>
</dbReference>
<evidence type="ECO:0000313" key="4">
    <source>
        <dbReference type="Proteomes" id="UP000070160"/>
    </source>
</evidence>
<dbReference type="Pfam" id="PF00149">
    <property type="entry name" value="Metallophos"/>
    <property type="match status" value="1"/>
</dbReference>
<dbReference type="AlphaFoldDB" id="A0A134CEE5"/>
<keyword evidence="4" id="KW-1185">Reference proteome</keyword>
<dbReference type="InterPro" id="IPR029052">
    <property type="entry name" value="Metallo-depent_PP-like"/>
</dbReference>
<accession>A0A134CEE5</accession>
<dbReference type="PANTHER" id="PTHR30337">
    <property type="entry name" value="COMPONENT OF ATP-DEPENDENT DSDNA EXONUCLEASE"/>
    <property type="match status" value="1"/>
</dbReference>
<dbReference type="PANTHER" id="PTHR30337:SF7">
    <property type="entry name" value="PHOSPHOESTERASE"/>
    <property type="match status" value="1"/>
</dbReference>
<dbReference type="GO" id="GO:0016787">
    <property type="term" value="F:hydrolase activity"/>
    <property type="evidence" value="ECO:0007669"/>
    <property type="project" value="UniProtKB-KW"/>
</dbReference>
<dbReference type="InterPro" id="IPR014576">
    <property type="entry name" value="Pesterase_YhaO"/>
</dbReference>
<dbReference type="SUPFAM" id="SSF56300">
    <property type="entry name" value="Metallo-dependent phosphatases"/>
    <property type="match status" value="1"/>
</dbReference>
<organism evidence="3 4">
    <name type="scientific">Megasphaera hutchinsoni</name>
    <dbReference type="NCBI Taxonomy" id="1588748"/>
    <lineage>
        <taxon>Bacteria</taxon>
        <taxon>Bacillati</taxon>
        <taxon>Bacillota</taxon>
        <taxon>Negativicutes</taxon>
        <taxon>Veillonellales</taxon>
        <taxon>Veillonellaceae</taxon>
        <taxon>Megasphaera</taxon>
    </lineage>
</organism>